<proteinExistence type="inferred from homology"/>
<evidence type="ECO:0000256" key="8">
    <source>
        <dbReference type="HAMAP-Rule" id="MF_01818"/>
    </source>
</evidence>
<evidence type="ECO:0000256" key="4">
    <source>
        <dbReference type="ARBA" id="ARBA00022723"/>
    </source>
</evidence>
<protein>
    <recommendedName>
        <fullName evidence="8">Ribonuclease Z</fullName>
        <shortName evidence="8">RNase Z</shortName>
        <ecNumber evidence="8">3.1.26.11</ecNumber>
    </recommendedName>
    <alternativeName>
        <fullName evidence="8">tRNA 3 endonuclease</fullName>
    </alternativeName>
    <alternativeName>
        <fullName evidence="8">tRNase Z</fullName>
    </alternativeName>
</protein>
<reference evidence="10 11" key="1">
    <citation type="submission" date="2020-08" db="EMBL/GenBank/DDBJ databases">
        <title>The Agave Microbiome: Exploring the role of microbial communities in plant adaptations to desert environments.</title>
        <authorList>
            <person name="Partida-Martinez L.P."/>
        </authorList>
    </citation>
    <scope>NUCLEOTIDE SEQUENCE [LARGE SCALE GENOMIC DNA]</scope>
    <source>
        <strain evidence="10 11">AT3.2</strain>
    </source>
</reference>
<keyword evidence="5 8" id="KW-0255">Endonuclease</keyword>
<dbReference type="HAMAP" id="MF_01818">
    <property type="entry name" value="RNase_Z_BN"/>
    <property type="match status" value="1"/>
</dbReference>
<evidence type="ECO:0000256" key="9">
    <source>
        <dbReference type="SAM" id="MobiDB-lite"/>
    </source>
</evidence>
<feature type="binding site" evidence="8">
    <location>
        <position position="67"/>
    </location>
    <ligand>
        <name>Zn(2+)</name>
        <dbReference type="ChEBI" id="CHEBI:29105"/>
        <label>2</label>
        <note>catalytic</note>
    </ligand>
</feature>
<dbReference type="PANTHER" id="PTHR46018">
    <property type="entry name" value="ZINC PHOSPHODIESTERASE ELAC PROTEIN 1"/>
    <property type="match status" value="1"/>
</dbReference>
<accession>A0A7W9X3F6</accession>
<feature type="binding site" evidence="8">
    <location>
        <position position="64"/>
    </location>
    <ligand>
        <name>Zn(2+)</name>
        <dbReference type="ChEBI" id="CHEBI:29105"/>
        <label>1</label>
        <note>catalytic</note>
    </ligand>
</feature>
<dbReference type="Pfam" id="PF23023">
    <property type="entry name" value="Anti-Pycsar_Apyc1"/>
    <property type="match status" value="1"/>
</dbReference>
<comment type="caution">
    <text evidence="10">The sequence shown here is derived from an EMBL/GenBank/DDBJ whole genome shotgun (WGS) entry which is preliminary data.</text>
</comment>
<dbReference type="SUPFAM" id="SSF56281">
    <property type="entry name" value="Metallo-hydrolase/oxidoreductase"/>
    <property type="match status" value="1"/>
</dbReference>
<dbReference type="GO" id="GO:0042781">
    <property type="term" value="F:3'-tRNA processing endoribonuclease activity"/>
    <property type="evidence" value="ECO:0007669"/>
    <property type="project" value="UniProtKB-UniRule"/>
</dbReference>
<dbReference type="EMBL" id="JACHBX010000004">
    <property type="protein sequence ID" value="MBB6135740.1"/>
    <property type="molecule type" value="Genomic_DNA"/>
</dbReference>
<comment type="catalytic activity">
    <reaction evidence="8">
        <text>Endonucleolytic cleavage of RNA, removing extra 3' nucleotides from tRNA precursor, generating 3' termini of tRNAs. A 3'-hydroxy group is left at the tRNA terminus and a 5'-phosphoryl group is left at the trailer molecule.</text>
        <dbReference type="EC" id="3.1.26.11"/>
    </reaction>
</comment>
<comment type="cofactor">
    <cofactor evidence="8">
        <name>Zn(2+)</name>
        <dbReference type="ChEBI" id="CHEBI:29105"/>
    </cofactor>
    <text evidence="8">Binds 2 Zn(2+) ions.</text>
</comment>
<dbReference type="RefSeq" id="WP_183556385.1">
    <property type="nucleotide sequence ID" value="NZ_JACHBX010000004.1"/>
</dbReference>
<name>A0A7W9X3F6_9BURK</name>
<evidence type="ECO:0000256" key="2">
    <source>
        <dbReference type="ARBA" id="ARBA00022694"/>
    </source>
</evidence>
<feature type="binding site" evidence="8">
    <location>
        <position position="278"/>
    </location>
    <ligand>
        <name>Zn(2+)</name>
        <dbReference type="ChEBI" id="CHEBI:29105"/>
        <label>2</label>
        <note>catalytic</note>
    </ligand>
</feature>
<dbReference type="InterPro" id="IPR013471">
    <property type="entry name" value="RNase_Z/BN"/>
</dbReference>
<organism evidence="10 11">
    <name type="scientific">Massilia aurea</name>
    <dbReference type="NCBI Taxonomy" id="373040"/>
    <lineage>
        <taxon>Bacteria</taxon>
        <taxon>Pseudomonadati</taxon>
        <taxon>Pseudomonadota</taxon>
        <taxon>Betaproteobacteria</taxon>
        <taxon>Burkholderiales</taxon>
        <taxon>Oxalobacteraceae</taxon>
        <taxon>Telluria group</taxon>
        <taxon>Massilia</taxon>
    </lineage>
</organism>
<evidence type="ECO:0000256" key="1">
    <source>
        <dbReference type="ARBA" id="ARBA00011738"/>
    </source>
</evidence>
<dbReference type="Proteomes" id="UP000540787">
    <property type="component" value="Unassembled WGS sequence"/>
</dbReference>
<evidence type="ECO:0000256" key="7">
    <source>
        <dbReference type="ARBA" id="ARBA00022833"/>
    </source>
</evidence>
<dbReference type="PANTHER" id="PTHR46018:SF2">
    <property type="entry name" value="ZINC PHOSPHODIESTERASE ELAC PROTEIN 1"/>
    <property type="match status" value="1"/>
</dbReference>
<keyword evidence="4 8" id="KW-0479">Metal-binding</keyword>
<feature type="binding site" evidence="8">
    <location>
        <position position="62"/>
    </location>
    <ligand>
        <name>Zn(2+)</name>
        <dbReference type="ChEBI" id="CHEBI:29105"/>
        <label>1</label>
        <note>catalytic</note>
    </ligand>
</feature>
<feature type="binding site" evidence="8">
    <location>
        <position position="219"/>
    </location>
    <ligand>
        <name>Zn(2+)</name>
        <dbReference type="ChEBI" id="CHEBI:29105"/>
        <label>2</label>
        <note>catalytic</note>
    </ligand>
</feature>
<gene>
    <name evidence="8" type="primary">rnz</name>
    <name evidence="10" type="ORF">HD842_003907</name>
</gene>
<keyword evidence="3 8" id="KW-0540">Nuclease</keyword>
<keyword evidence="11" id="KW-1185">Reference proteome</keyword>
<evidence type="ECO:0000256" key="5">
    <source>
        <dbReference type="ARBA" id="ARBA00022759"/>
    </source>
</evidence>
<evidence type="ECO:0000313" key="10">
    <source>
        <dbReference type="EMBL" id="MBB6135740.1"/>
    </source>
</evidence>
<feature type="binding site" evidence="8">
    <location>
        <position position="148"/>
    </location>
    <ligand>
        <name>Zn(2+)</name>
        <dbReference type="ChEBI" id="CHEBI:29105"/>
        <label>1</label>
        <note>catalytic</note>
    </ligand>
</feature>
<feature type="compositionally biased region" description="Polar residues" evidence="9">
    <location>
        <begin position="336"/>
        <end position="345"/>
    </location>
</feature>
<dbReference type="Gene3D" id="3.60.15.10">
    <property type="entry name" value="Ribonuclease Z/Hydroxyacylglutathione hydrolase-like"/>
    <property type="match status" value="1"/>
</dbReference>
<dbReference type="GO" id="GO:0008270">
    <property type="term" value="F:zinc ion binding"/>
    <property type="evidence" value="ECO:0007669"/>
    <property type="project" value="UniProtKB-UniRule"/>
</dbReference>
<comment type="subunit">
    <text evidence="1 8">Homodimer.</text>
</comment>
<evidence type="ECO:0000313" key="11">
    <source>
        <dbReference type="Proteomes" id="UP000540787"/>
    </source>
</evidence>
<evidence type="ECO:0000256" key="3">
    <source>
        <dbReference type="ARBA" id="ARBA00022722"/>
    </source>
</evidence>
<comment type="function">
    <text evidence="8">Zinc phosphodiesterase, which displays some tRNA 3'-processing endonuclease activity. Probably involved in tRNA maturation, by removing a 3'-trailer from precursor tRNA.</text>
</comment>
<sequence>MEIIVLGTSAGTPTRQRNMSGLALRLRGAKQWVLVDCAEGTQHRILRTPLSVMSLRAVFITHLHGDHCYGLPGLLASAAMAGRSDALTVVGPPPLRGMIEAIMVASQLSLPFPLVWLTPSDLAGDSAGDLANAPLMPELAVDATALSHGLPCWAYGFTEAAMARHLDTEKLRADAVPASPLWGDLQKGRDVTLADGRFIKATDYLMPPRRARRIVVAGDNDRPELLATAAHGADVLVHEATYTEDVLQKIGPGPQHTSAMRVARFAEEAGVRNLVLTHFSPRYQDHGALPMALLEDEARAQYNGNLILARDLDHYVLDRSGALAHAEQAPTGARTAPSTSDRQPR</sequence>
<keyword evidence="6 8" id="KW-0378">Hydrolase</keyword>
<feature type="region of interest" description="Disordered" evidence="9">
    <location>
        <begin position="325"/>
        <end position="345"/>
    </location>
</feature>
<keyword evidence="2 8" id="KW-0819">tRNA processing</keyword>
<feature type="binding site" evidence="8">
    <location>
        <position position="66"/>
    </location>
    <ligand>
        <name>Zn(2+)</name>
        <dbReference type="ChEBI" id="CHEBI:29105"/>
        <label>2</label>
        <note>catalytic</note>
    </ligand>
</feature>
<feature type="binding site" evidence="8">
    <location>
        <position position="219"/>
    </location>
    <ligand>
        <name>Zn(2+)</name>
        <dbReference type="ChEBI" id="CHEBI:29105"/>
        <label>1</label>
        <note>catalytic</note>
    </ligand>
</feature>
<feature type="active site" description="Proton acceptor" evidence="8">
    <location>
        <position position="66"/>
    </location>
</feature>
<dbReference type="AlphaFoldDB" id="A0A7W9X3F6"/>
<dbReference type="CDD" id="cd07717">
    <property type="entry name" value="RNaseZ_ZiPD-like_MBL-fold"/>
    <property type="match status" value="1"/>
</dbReference>
<dbReference type="InterPro" id="IPR036866">
    <property type="entry name" value="RibonucZ/Hydroxyglut_hydro"/>
</dbReference>
<evidence type="ECO:0000256" key="6">
    <source>
        <dbReference type="ARBA" id="ARBA00022801"/>
    </source>
</evidence>
<comment type="similarity">
    <text evidence="8">Belongs to the RNase Z family.</text>
</comment>
<dbReference type="EC" id="3.1.26.11" evidence="8"/>
<keyword evidence="7 8" id="KW-0862">Zinc</keyword>